<feature type="non-terminal residue" evidence="1">
    <location>
        <position position="1"/>
    </location>
</feature>
<reference evidence="1 2" key="1">
    <citation type="submission" date="2021-06" db="EMBL/GenBank/DDBJ databases">
        <authorList>
            <person name="Kallberg Y."/>
            <person name="Tangrot J."/>
            <person name="Rosling A."/>
        </authorList>
    </citation>
    <scope>NUCLEOTIDE SEQUENCE [LARGE SCALE GENOMIC DNA]</scope>
    <source>
        <strain evidence="1 2">120-4 pot B 10/14</strain>
    </source>
</reference>
<keyword evidence="2" id="KW-1185">Reference proteome</keyword>
<proteinExistence type="predicted"/>
<gene>
    <name evidence="1" type="ORF">GMARGA_LOCUS19792</name>
</gene>
<evidence type="ECO:0000313" key="1">
    <source>
        <dbReference type="EMBL" id="CAG8781554.1"/>
    </source>
</evidence>
<organism evidence="1 2">
    <name type="scientific">Gigaspora margarita</name>
    <dbReference type="NCBI Taxonomy" id="4874"/>
    <lineage>
        <taxon>Eukaryota</taxon>
        <taxon>Fungi</taxon>
        <taxon>Fungi incertae sedis</taxon>
        <taxon>Mucoromycota</taxon>
        <taxon>Glomeromycotina</taxon>
        <taxon>Glomeromycetes</taxon>
        <taxon>Diversisporales</taxon>
        <taxon>Gigasporaceae</taxon>
        <taxon>Gigaspora</taxon>
    </lineage>
</organism>
<dbReference type="EMBL" id="CAJVQB010016806">
    <property type="protein sequence ID" value="CAG8781554.1"/>
    <property type="molecule type" value="Genomic_DNA"/>
</dbReference>
<comment type="caution">
    <text evidence="1">The sequence shown here is derived from an EMBL/GenBank/DDBJ whole genome shotgun (WGS) entry which is preliminary data.</text>
</comment>
<name>A0ABN7VKB2_GIGMA</name>
<sequence length="159" mass="17873">NVINNPDLCYENVAHFKRLLDTLHYKSPILAITDCTKVKSELQFSSSLGCIVGLTLNQNDCIIKTYDDIYDKVSNIKQKNAISKYVRVYALQVPFLKFLSIIVALIPNGNDNSKKIFALYQKLIKIAANLELHIISIGSDSAAAKFQAQNLLQSSLWEH</sequence>
<dbReference type="Proteomes" id="UP000789901">
    <property type="component" value="Unassembled WGS sequence"/>
</dbReference>
<evidence type="ECO:0000313" key="2">
    <source>
        <dbReference type="Proteomes" id="UP000789901"/>
    </source>
</evidence>
<accession>A0ABN7VKB2</accession>
<protein>
    <submittedName>
        <fullName evidence="1">4269_t:CDS:1</fullName>
    </submittedName>
</protein>